<dbReference type="InterPro" id="IPR023090">
    <property type="entry name" value="UPF0702_alpha/beta_dom_sf"/>
</dbReference>
<dbReference type="GO" id="GO:0005886">
    <property type="term" value="C:plasma membrane"/>
    <property type="evidence" value="ECO:0007669"/>
    <property type="project" value="UniProtKB-SubCell"/>
</dbReference>
<feature type="transmembrane region" description="Helical" evidence="7">
    <location>
        <begin position="6"/>
        <end position="23"/>
    </location>
</feature>
<evidence type="ECO:0000256" key="3">
    <source>
        <dbReference type="ARBA" id="ARBA00022475"/>
    </source>
</evidence>
<dbReference type="Proteomes" id="UP000018877">
    <property type="component" value="Unassembled WGS sequence"/>
</dbReference>
<comment type="similarity">
    <text evidence="2">Belongs to the UPF0702 family.</text>
</comment>
<evidence type="ECO:0000313" key="9">
    <source>
        <dbReference type="EMBL" id="ETI66542.1"/>
    </source>
</evidence>
<reference evidence="9 10" key="1">
    <citation type="journal article" date="2014" name="Environ. Microbiol.">
        <title>The nitrate-ammonifying and nosZ-carrying bacterium Bacillus vireti is a potent source and sink for nitric and nitrous oxide under high nitrate conditions.</title>
        <authorList>
            <person name="Mania D."/>
            <person name="Heylen K."/>
            <person name="van Spanning R.J."/>
            <person name="Frostegard A."/>
        </authorList>
    </citation>
    <scope>NUCLEOTIDE SEQUENCE [LARGE SCALE GENOMIC DNA]</scope>
    <source>
        <strain evidence="9 10">LMG 21834</strain>
    </source>
</reference>
<feature type="domain" description="YetF C-terminal" evidence="8">
    <location>
        <begin position="83"/>
        <end position="214"/>
    </location>
</feature>
<comment type="caution">
    <text evidence="9">The sequence shown here is derived from an EMBL/GenBank/DDBJ whole genome shotgun (WGS) entry which is preliminary data.</text>
</comment>
<dbReference type="EMBL" id="ALAN01000131">
    <property type="protein sequence ID" value="ETI66542.1"/>
    <property type="molecule type" value="Genomic_DNA"/>
</dbReference>
<evidence type="ECO:0000313" key="10">
    <source>
        <dbReference type="Proteomes" id="UP000018877"/>
    </source>
</evidence>
<keyword evidence="5 7" id="KW-1133">Transmembrane helix</keyword>
<evidence type="ECO:0000256" key="7">
    <source>
        <dbReference type="SAM" id="Phobius"/>
    </source>
</evidence>
<protein>
    <submittedName>
        <fullName evidence="9">Membrane protein, YKJA-BACSU-like protein</fullName>
    </submittedName>
</protein>
<dbReference type="PANTHER" id="PTHR34582">
    <property type="entry name" value="UPF0702 TRANSMEMBRANE PROTEIN YCAP"/>
    <property type="match status" value="1"/>
</dbReference>
<dbReference type="AlphaFoldDB" id="A0AB94IHM7"/>
<dbReference type="InterPro" id="IPR007353">
    <property type="entry name" value="DUF421"/>
</dbReference>
<comment type="subcellular location">
    <subcellularLocation>
        <location evidence="1">Cell membrane</location>
        <topology evidence="1">Multi-pass membrane protein</topology>
    </subcellularLocation>
</comment>
<name>A0AB94IHM7_9BACI</name>
<keyword evidence="4 7" id="KW-0812">Transmembrane</keyword>
<sequence length="238" mass="26733">MENIFFITIVKGILIYVLALFLTRKIGTKLISKMTFFDFIMGVSMGSIVANAIIDKQFATLSATTALLLFSFLTIFTGYLSMKNLTFRKLINSEPVTLIENGTIVDENMKKMKLTINELKMKLREKDAFNVADVEFAIMEADGNFSVLPKSDKKPLTPSHMNIHTTSTGLEKDIIIDGTIMEENLTDAGLDKEWLTSELNKQNIKDCSEVFYAGLDNTKKLYISKKNNTNKERGGNLS</sequence>
<keyword evidence="3" id="KW-1003">Cell membrane</keyword>
<accession>A0AB94IHM7</accession>
<evidence type="ECO:0000256" key="4">
    <source>
        <dbReference type="ARBA" id="ARBA00022692"/>
    </source>
</evidence>
<dbReference type="Pfam" id="PF04239">
    <property type="entry name" value="DUF421"/>
    <property type="match status" value="1"/>
</dbReference>
<evidence type="ECO:0000259" key="8">
    <source>
        <dbReference type="Pfam" id="PF04239"/>
    </source>
</evidence>
<feature type="transmembrane region" description="Helical" evidence="7">
    <location>
        <begin position="35"/>
        <end position="54"/>
    </location>
</feature>
<keyword evidence="6 7" id="KW-0472">Membrane</keyword>
<organism evidence="9 10">
    <name type="scientific">Neobacillus vireti LMG 21834</name>
    <dbReference type="NCBI Taxonomy" id="1131730"/>
    <lineage>
        <taxon>Bacteria</taxon>
        <taxon>Bacillati</taxon>
        <taxon>Bacillota</taxon>
        <taxon>Bacilli</taxon>
        <taxon>Bacillales</taxon>
        <taxon>Bacillaceae</taxon>
        <taxon>Neobacillus</taxon>
    </lineage>
</organism>
<proteinExistence type="inferred from homology"/>
<dbReference type="RefSeq" id="WP_024030577.1">
    <property type="nucleotide sequence ID" value="NZ_ALAN01000131.1"/>
</dbReference>
<dbReference type="PANTHER" id="PTHR34582:SF7">
    <property type="entry name" value="UPF0702 TRANSMEMBRANE PROTEIN YDFS"/>
    <property type="match status" value="1"/>
</dbReference>
<evidence type="ECO:0000256" key="2">
    <source>
        <dbReference type="ARBA" id="ARBA00006448"/>
    </source>
</evidence>
<evidence type="ECO:0000256" key="6">
    <source>
        <dbReference type="ARBA" id="ARBA00023136"/>
    </source>
</evidence>
<evidence type="ECO:0000256" key="1">
    <source>
        <dbReference type="ARBA" id="ARBA00004651"/>
    </source>
</evidence>
<gene>
    <name evidence="9" type="ORF">BAVI_22063</name>
</gene>
<dbReference type="Gene3D" id="3.30.240.20">
    <property type="entry name" value="bsu07140 like domains"/>
    <property type="match status" value="2"/>
</dbReference>
<evidence type="ECO:0000256" key="5">
    <source>
        <dbReference type="ARBA" id="ARBA00022989"/>
    </source>
</evidence>
<keyword evidence="10" id="KW-1185">Reference proteome</keyword>
<feature type="transmembrane region" description="Helical" evidence="7">
    <location>
        <begin position="60"/>
        <end position="80"/>
    </location>
</feature>